<dbReference type="SUPFAM" id="SSF47336">
    <property type="entry name" value="ACP-like"/>
    <property type="match status" value="4"/>
</dbReference>
<evidence type="ECO:0000256" key="4">
    <source>
        <dbReference type="ARBA" id="ARBA00022598"/>
    </source>
</evidence>
<dbReference type="SMART" id="SM00823">
    <property type="entry name" value="PKS_PP"/>
    <property type="match status" value="3"/>
</dbReference>
<dbReference type="OrthoDB" id="408177at2759"/>
<keyword evidence="8" id="KW-1185">Reference proteome</keyword>
<dbReference type="GO" id="GO:0016874">
    <property type="term" value="F:ligase activity"/>
    <property type="evidence" value="ECO:0007669"/>
    <property type="project" value="UniProtKB-KW"/>
</dbReference>
<evidence type="ECO:0000256" key="2">
    <source>
        <dbReference type="ARBA" id="ARBA00022450"/>
    </source>
</evidence>
<dbReference type="FunFam" id="3.40.50.12780:FF:000024">
    <property type="entry name" value="Nonribosomal siderophore peptide synthase SidC"/>
    <property type="match status" value="1"/>
</dbReference>
<keyword evidence="4" id="KW-0436">Ligase</keyword>
<dbReference type="Gene3D" id="1.10.1200.10">
    <property type="entry name" value="ACP-like"/>
    <property type="match status" value="4"/>
</dbReference>
<dbReference type="Gene3D" id="3.30.559.10">
    <property type="entry name" value="Chloramphenicol acetyltransferase-like domain"/>
    <property type="match status" value="4"/>
</dbReference>
<dbReference type="InterPro" id="IPR009081">
    <property type="entry name" value="PP-bd_ACP"/>
</dbReference>
<gene>
    <name evidence="7" type="ORF">MVES_002431</name>
</gene>
<dbReference type="EMBL" id="KZ454991">
    <property type="protein sequence ID" value="PKI83442.1"/>
    <property type="molecule type" value="Genomic_DNA"/>
</dbReference>
<reference evidence="7 8" key="1">
    <citation type="submission" date="2017-10" db="EMBL/GenBank/DDBJ databases">
        <title>A novel species of cold-tolerant Malassezia isolated from bats.</title>
        <authorList>
            <person name="Lorch J.M."/>
            <person name="Palmer J.M."/>
            <person name="Vanderwolf K.J."/>
            <person name="Schmidt K.Z."/>
            <person name="Verant M.L."/>
            <person name="Weller T.J."/>
            <person name="Blehert D.S."/>
        </authorList>
    </citation>
    <scope>NUCLEOTIDE SEQUENCE [LARGE SCALE GENOMIC DNA]</scope>
    <source>
        <strain evidence="7 8">NWHC:44797-103</strain>
    </source>
</reference>
<evidence type="ECO:0000259" key="6">
    <source>
        <dbReference type="PROSITE" id="PS50075"/>
    </source>
</evidence>
<proteinExistence type="predicted"/>
<dbReference type="InterPro" id="IPR020806">
    <property type="entry name" value="PKS_PP-bd"/>
</dbReference>
<dbReference type="Pfam" id="PF00501">
    <property type="entry name" value="AMP-binding"/>
    <property type="match status" value="3"/>
</dbReference>
<feature type="domain" description="Carrier" evidence="6">
    <location>
        <begin position="2891"/>
        <end position="2965"/>
    </location>
</feature>
<dbReference type="FunFam" id="3.30.300.30:FF:000015">
    <property type="entry name" value="Nonribosomal peptide synthase SidD"/>
    <property type="match status" value="3"/>
</dbReference>
<dbReference type="GO" id="GO:0043041">
    <property type="term" value="P:amino acid activation for nonribosomal peptide biosynthetic process"/>
    <property type="evidence" value="ECO:0007669"/>
    <property type="project" value="TreeGrafter"/>
</dbReference>
<keyword evidence="2" id="KW-0596">Phosphopantetheine</keyword>
<dbReference type="STRING" id="2020962.A0A2N1JAB4"/>
<keyword evidence="5" id="KW-0511">Multifunctional enzyme</keyword>
<name>A0A2N1JAB4_9BASI</name>
<dbReference type="InterPro" id="IPR023213">
    <property type="entry name" value="CAT-like_dom_sf"/>
</dbReference>
<dbReference type="GO" id="GO:0005737">
    <property type="term" value="C:cytoplasm"/>
    <property type="evidence" value="ECO:0007669"/>
    <property type="project" value="TreeGrafter"/>
</dbReference>
<dbReference type="SUPFAM" id="SSF52777">
    <property type="entry name" value="CoA-dependent acyltransferases"/>
    <property type="match status" value="8"/>
</dbReference>
<feature type="domain" description="Carrier" evidence="6">
    <location>
        <begin position="3408"/>
        <end position="3482"/>
    </location>
</feature>
<evidence type="ECO:0000256" key="5">
    <source>
        <dbReference type="ARBA" id="ARBA00023268"/>
    </source>
</evidence>
<dbReference type="InterPro" id="IPR001242">
    <property type="entry name" value="Condensation_dom"/>
</dbReference>
<evidence type="ECO:0000313" key="8">
    <source>
        <dbReference type="Proteomes" id="UP000232875"/>
    </source>
</evidence>
<sequence length="3936" mass="420244">MFTDSVVGSLGSATVDTTMQLDEIAAAESRMQVREGSAFCLAWAVVLYEYLMHESDEVAFDAVVLPRREAAAVRLCDLGQGTLCAESALSAISRDLHGASVAVEGPSAVLYAKGATRDAAFGEARAVFAESPLTLAGVLHKSAGNTASLSMLASNAVHIEESAKVQLRQVAAVLETIVRDAKANLLSSSVYNLALQGLVHPCPQHVHNDMNTEGGIATERLEDQFKRRAQAMPDTLALACCTAVDADGSNPVISTWTYAQLDRRSDEICTLLWAYRAGYAGADEGDQVVTLCMAKTLEMYATILGVLKAGATWCPIDPGWPKSRQEALITKSGAHVVLIAGDDVASAFESVRPHGVDVVRVDVAHDLSSVATPPRSALRASPEQLAYKIWTSGTTGLPKAVGIQHTAAVQGMRALCEAVPTTFSPQPRPGQIRFLQFAAYVFDLSIFDIFYTFAYGGTVCFAPLDLLLTRLVPVADALQVTHTLFTPAVSAMVPRHSIPSMRVVINGGEKLSEVVADEWTKNCRLVNIYGPAEATLSVTMHDLPPHDPFKAHVIGYALPTALCVIMDKYGNVAPRGAIGELMLGGPQLARGYIGDEDKTADKFVQHPTLGRLYHTGDLARCLWDGQYEYLGRDDDQVKINGVRIELLEINAAVKSISDLVRDADTAAMQNEDVGAPPKIVSFVVFPLEEEHDAASPLVRTDPDALLLAKELRGGAQKLLPSYMVPSHFIVLRAFPRTSSAKIDRVAVKNAYTALDLVQWEQQLVADTSTVHLEEDARVLLDPLARAVRERIPTLCPVSADQITARIPFPVLGLNSVRAMALSAQLSSAGFDVSAADLARHDSLARLVAHKARGGDVAAARRAHFDALCASYTQTYGALVQHAVGGRAVQILPTTTLQSSMLMESHVDASRYWLHRLVPVRGTLSLDALQAATLQLIREFDCLRMGFVEVRASAAAAAQASPYTPLYVTAVWDTYEPTVPCVPLTTTPQDASALLQTVVPHAPTNGTPPMHVVLLSGAQPYVALVLHHALYDATTVQWLGARLDQLCAKAPATHDPPLPFRTALGDLVPLDAAEERATLQKWDAALAAYPRDMRLVFPSLAERAPQAHGLARRTYRAKTRWSAMEDAAVRIGSSVRPLAQLAWARVLCAMMDTECILLGDAVSQRNARASYADVDGPLLATLAVPIDLRGGASVAQCAKRLHRFHIQMLDHAHVPLPYIRQQIACPRDRPLFESLFLLETDVEDAPHALLDFPCAVDAGLAVEHAIALEVRVLRDGALELALNWHASQISASYAQLLLEQMDAILDAYARSTDMPVLRHTLTDPSLCAAPPTAPALPTPWANVAHCVAHHAATWPVRDAVECVASFAPYTHVTCSYAALHEASAALGAALGALCERGAVIAVALPRSIETYVALVGILRAGMVYLPLDESLPDARRRLLVEDSNAALVLSDRGAVPWTSVRVESVAALQDAGARAPRPPTPPPTQPSDAAYILYTSGSTGKPKGCILTHANLAAAISNFACTFEQAKPGTLARARFLARSAEAFDVHLLEAFVPLAAGATVVTMPRSLLLEDLGRAMAATRVTHACVVPSLFFTQGRRIVPEDVPSLCVLLVGGEKMASDIVRVWGASPIPVLNAYGPTEATIGSSCAHVGSDALASQIGAAFPGNQYVVLAGNDRHVAMRGEVGELCIVGSHVGRGYLGEESAAAFFYYDGKPAYATGDRARIGPSGAAEYVGRIGSSQVKVRGARVELDEVDVAVQSAARAQFPHAATLLLTHPQHPEPHLVAFLAHTAHAVEHELPAVRPDADSVAALQSALRRQLSTYMVPSVFVPLTYLCLASVSGKVDRRALRALYEAQPLDALLCTPDDAAPSSARERAIAAVVEDVLAPSIPLRMHTDLYGVGLDSLRAVRLVHALHAHAHAISLAALLATPTLHGILAAVAETTPGADAAERSDVERRAAAMLAVRRIAVTDVYPCVPLQQGTLAQTLGSPAKRLYINHVRMQLAPDARSGALQQWSACLARYPIFATLFVEVEPGECVQAVLAKPPALGSSIDAPCTPAACDAIADAMIADVFSAPLVRLTLFSDLLVLSMHHAVYDASSLAHVFAAMHAPHASRPTPSFAAFSRTVASAQQSATQYWATALKEYSRAPLPCMTGHYDDGDANASCTLRAALSLSALRAAAQTHRVTLHAMALAAFATVLAAYLGENSFILGLVLSGRTSDVHHAEVPGPCITTVPFACERHDTLLDTVRATHDKLRALLPHQFVDLAAVRRALRADGPLFDVLFNFLPDADPLLPPGVTHVADEMETGMPLALEVRTHDASDTVTLYTAYATASLPAAQAQLLLAQVDDVLQRIVVEHTTPARLCSVVHATPTQPTDADAFLVRFARHAAACPDADAITFASSFAPLVAETLSYCELDRQSTACAEHLAAAPGDAVFVHLPRSMSSYVCLLAAWKARKTYVPLDPTLPKERLTYMMDTVGPGLLLTADAAFSPHGVLLASLGAMPRAPLPSPTLDTPAYILFTSGSTGKPKGVQIGHRALAAAILSWDAMLPHSPDSRMLQLASPGFDVSLFEICLPLALGFAMASAPKERLLDDLELAMRALRITVADLPAALASLVHPSNLPPLEWLMSGGDVIDERVVHTWSTPPQRLINAYGPTEGTIGNTLGFMHPNTRRSVVGHAYPTSTLYVLRGDELVYAGGVGELVVAGPQVADAYCRAPELTAAKFPTLFGSRAYRTGDRGRILADGRVECLGRMERGQVKINGQRVELDEIAHELAVEPHILDANVQYLQHPTHPAKQLVAFLAVHRTPAPPASQPLALLAPAESAQIAAACVQGAQLRLAPYMLPAHLLLLAHALPLTPNNKIDVHRLAALYLDMDPALFAPRRAAHTSAVSPTERVLLDTLAAFLHTENVDRDASFYALGLDSLSAIRLVRDLAANGVRISVAQLLHAATPHRAAASLESAAGLDDPSAAYAALLAAPAFAAVRARVQAPLHPATALQAGMLTSTLASHGRLYVHMHGFAVPASADECAAAWTRIVDMNEMLRTTFHATDDPRIPYLQAVHAHHTPAIHVHHGDPQSTLASCPAHWTSAEALAAAPLHTLHLFVGRETRCVLVLHHALYDAHALSELLYDWNALLQRGDIQARPPFSTLLPHLCTGASHVPYWVETLQHYRPTPMLPRGAALDACTAAWTLPTSPDKARRVCRDVGVSMHALATLAFAHLLAHLHASSDVCFGQVLSLRGDVPDAERVIGPALNTVPTRIRLRGSAHAMLRAVQDSTDAARAHRTAPLRDITACLAKQGLGAPLFDALLDVQHHTDEAHTPLLAPFAMDSVEDNVQYALNLEFIHHPQRLGLVATARTAFADADKLHSLLQYMGTCVEEILDDATHAAPPAAPLVARRAHQDAPRAILDPLREILADVAHVLVDQVTPTTPLLALGLDSIAAIRIAALARARGLPLQMRDIAAGADATEVALEYLARAEAPVPAPQQRAPCSLDEAAAALGMPAHAYSAVLPVAPGQAYQLAVMVASSYREGLFSFAYRVERLDAPRLRTAWTALVERHAILRTVFVGTAQGLAQVQCTDTYVPPFATHRAARAAQGIDEVMRAQRTVENALTTPCARLAVIHAADGDVMVLTLLHAMYDACSLQLLVADLEALYLGTPLASVPGILPLLAAPPSSDEIRMRFGAYAAAAPCMLGTVAPPAAHHTFVQLPNALASDALRHVTQQHAVPLASLFVAAWAHVVHRATNTTPILGMLQLARATIPDADRLAAPCVNMVPLAVPVQPTLLQTAFAAHAALRHLQPLEQTSLAAIHDALGLPMSPRFNAVLNILRAEDAPPHAHFCPIQDAGLDTLADAAPIAQHSSLEAWPQLACYASTYISVDVRVESAQISFALRCPANVLDTATAEQLLYSLRATLQSMDGGAALPEEALVGTV</sequence>
<comment type="pathway">
    <text evidence="1">Siderophore biosynthesis.</text>
</comment>
<dbReference type="Gene3D" id="3.30.300.30">
    <property type="match status" value="3"/>
</dbReference>
<dbReference type="InterPro" id="IPR042099">
    <property type="entry name" value="ANL_N_sf"/>
</dbReference>
<dbReference type="GO" id="GO:0031177">
    <property type="term" value="F:phosphopantetheine binding"/>
    <property type="evidence" value="ECO:0007669"/>
    <property type="project" value="InterPro"/>
</dbReference>
<dbReference type="InterPro" id="IPR000873">
    <property type="entry name" value="AMP-dep_synth/lig_dom"/>
</dbReference>
<dbReference type="SUPFAM" id="SSF56801">
    <property type="entry name" value="Acetyl-CoA synthetase-like"/>
    <property type="match status" value="3"/>
</dbReference>
<organism evidence="7 8">
    <name type="scientific">Malassezia vespertilionis</name>
    <dbReference type="NCBI Taxonomy" id="2020962"/>
    <lineage>
        <taxon>Eukaryota</taxon>
        <taxon>Fungi</taxon>
        <taxon>Dikarya</taxon>
        <taxon>Basidiomycota</taxon>
        <taxon>Ustilaginomycotina</taxon>
        <taxon>Malasseziomycetes</taxon>
        <taxon>Malasseziales</taxon>
        <taxon>Malasseziaceae</taxon>
        <taxon>Malassezia</taxon>
    </lineage>
</organism>
<dbReference type="Pfam" id="PF00550">
    <property type="entry name" value="PP-binding"/>
    <property type="match status" value="4"/>
</dbReference>
<dbReference type="PROSITE" id="PS50075">
    <property type="entry name" value="CARRIER"/>
    <property type="match status" value="3"/>
</dbReference>
<dbReference type="NCBIfam" id="TIGR01733">
    <property type="entry name" value="AA-adenyl-dom"/>
    <property type="match status" value="1"/>
</dbReference>
<protein>
    <submittedName>
        <fullName evidence="7">Nonribosomal Peptide Synthase (NRPS)</fullName>
    </submittedName>
</protein>
<dbReference type="InterPro" id="IPR006162">
    <property type="entry name" value="Ppantetheine_attach_site"/>
</dbReference>
<evidence type="ECO:0000256" key="3">
    <source>
        <dbReference type="ARBA" id="ARBA00022553"/>
    </source>
</evidence>
<dbReference type="PANTHER" id="PTHR45527:SF1">
    <property type="entry name" value="FATTY ACID SYNTHASE"/>
    <property type="match status" value="1"/>
</dbReference>
<dbReference type="Pfam" id="PF00668">
    <property type="entry name" value="Condensation"/>
    <property type="match status" value="4"/>
</dbReference>
<dbReference type="Gene3D" id="3.30.559.30">
    <property type="entry name" value="Nonribosomal peptide synthetase, condensation domain"/>
    <property type="match status" value="4"/>
</dbReference>
<dbReference type="InterPro" id="IPR020845">
    <property type="entry name" value="AMP-binding_CS"/>
</dbReference>
<feature type="domain" description="Carrier" evidence="6">
    <location>
        <begin position="1867"/>
        <end position="1942"/>
    </location>
</feature>
<dbReference type="InterPro" id="IPR036736">
    <property type="entry name" value="ACP-like_sf"/>
</dbReference>
<dbReference type="GO" id="GO:0044550">
    <property type="term" value="P:secondary metabolite biosynthetic process"/>
    <property type="evidence" value="ECO:0007669"/>
    <property type="project" value="TreeGrafter"/>
</dbReference>
<evidence type="ECO:0000313" key="7">
    <source>
        <dbReference type="EMBL" id="PKI83442.1"/>
    </source>
</evidence>
<dbReference type="CDD" id="cd05918">
    <property type="entry name" value="A_NRPS_SidN3_like"/>
    <property type="match status" value="1"/>
</dbReference>
<dbReference type="Proteomes" id="UP000232875">
    <property type="component" value="Unassembled WGS sequence"/>
</dbReference>
<keyword evidence="3" id="KW-0597">Phosphoprotein</keyword>
<dbReference type="PANTHER" id="PTHR45527">
    <property type="entry name" value="NONRIBOSOMAL PEPTIDE SYNTHETASE"/>
    <property type="match status" value="1"/>
</dbReference>
<dbReference type="InterPro" id="IPR010071">
    <property type="entry name" value="AA_adenyl_dom"/>
</dbReference>
<dbReference type="InterPro" id="IPR045851">
    <property type="entry name" value="AMP-bd_C_sf"/>
</dbReference>
<evidence type="ECO:0000256" key="1">
    <source>
        <dbReference type="ARBA" id="ARBA00004924"/>
    </source>
</evidence>
<accession>A0A2N1JAB4</accession>
<dbReference type="PROSITE" id="PS00455">
    <property type="entry name" value="AMP_BINDING"/>
    <property type="match status" value="2"/>
</dbReference>
<dbReference type="Gene3D" id="3.40.50.12780">
    <property type="entry name" value="N-terminal domain of ligase-like"/>
    <property type="match status" value="3"/>
</dbReference>
<dbReference type="PROSITE" id="PS00012">
    <property type="entry name" value="PHOSPHOPANTETHEINE"/>
    <property type="match status" value="3"/>
</dbReference>
<dbReference type="NCBIfam" id="NF003417">
    <property type="entry name" value="PRK04813.1"/>
    <property type="match status" value="3"/>
</dbReference>